<dbReference type="EMBL" id="AP006495">
    <property type="protein sequence ID" value="BAM80983.1"/>
    <property type="molecule type" value="Genomic_DNA"/>
</dbReference>
<feature type="transmembrane region" description="Helical" evidence="5">
    <location>
        <begin position="314"/>
        <end position="337"/>
    </location>
</feature>
<organism evidence="7 8">
    <name type="scientific">Cyanidioschyzon merolae (strain NIES-3377 / 10D)</name>
    <name type="common">Unicellular red alga</name>
    <dbReference type="NCBI Taxonomy" id="280699"/>
    <lineage>
        <taxon>Eukaryota</taxon>
        <taxon>Rhodophyta</taxon>
        <taxon>Bangiophyceae</taxon>
        <taxon>Cyanidiales</taxon>
        <taxon>Cyanidiaceae</taxon>
        <taxon>Cyanidioschyzon</taxon>
    </lineage>
</organism>
<dbReference type="GeneID" id="16995126"/>
<evidence type="ECO:0000256" key="1">
    <source>
        <dbReference type="ARBA" id="ARBA00004141"/>
    </source>
</evidence>
<dbReference type="GO" id="GO:0022857">
    <property type="term" value="F:transmembrane transporter activity"/>
    <property type="evidence" value="ECO:0007669"/>
    <property type="project" value="InterPro"/>
</dbReference>
<keyword evidence="8" id="KW-1185">Reference proteome</keyword>
<dbReference type="OrthoDB" id="1044at2759"/>
<evidence type="ECO:0000256" key="3">
    <source>
        <dbReference type="ARBA" id="ARBA00022989"/>
    </source>
</evidence>
<feature type="domain" description="Major facilitator superfamily (MFS) profile" evidence="6">
    <location>
        <begin position="69"/>
        <end position="563"/>
    </location>
</feature>
<feature type="transmembrane region" description="Helical" evidence="5">
    <location>
        <begin position="540"/>
        <end position="559"/>
    </location>
</feature>
<feature type="transmembrane region" description="Helical" evidence="5">
    <location>
        <begin position="185"/>
        <end position="205"/>
    </location>
</feature>
<dbReference type="KEGG" id="cme:CYME_CMM113C"/>
<accession>M1VIM0</accession>
<dbReference type="PANTHER" id="PTHR24064">
    <property type="entry name" value="SOLUTE CARRIER FAMILY 22 MEMBER"/>
    <property type="match status" value="1"/>
</dbReference>
<evidence type="ECO:0000256" key="4">
    <source>
        <dbReference type="ARBA" id="ARBA00023136"/>
    </source>
</evidence>
<dbReference type="AlphaFoldDB" id="M1VIM0"/>
<name>M1VIM0_CYAM1</name>
<dbReference type="PROSITE" id="PS50850">
    <property type="entry name" value="MFS"/>
    <property type="match status" value="1"/>
</dbReference>
<evidence type="ECO:0000313" key="7">
    <source>
        <dbReference type="EMBL" id="BAM80983.1"/>
    </source>
</evidence>
<evidence type="ECO:0000256" key="2">
    <source>
        <dbReference type="ARBA" id="ARBA00022692"/>
    </source>
</evidence>
<dbReference type="InterPro" id="IPR005828">
    <property type="entry name" value="MFS_sugar_transport-like"/>
</dbReference>
<reference evidence="7 8" key="2">
    <citation type="journal article" date="2007" name="BMC Biol.">
        <title>A 100%-complete sequence reveals unusually simple genomic features in the hot-spring red alga Cyanidioschyzon merolae.</title>
        <authorList>
            <person name="Nozaki H."/>
            <person name="Takano H."/>
            <person name="Misumi O."/>
            <person name="Terasawa K."/>
            <person name="Matsuzaki M."/>
            <person name="Maruyama S."/>
            <person name="Nishida K."/>
            <person name="Yagisawa F."/>
            <person name="Yoshida Y."/>
            <person name="Fujiwara T."/>
            <person name="Takio S."/>
            <person name="Tamura K."/>
            <person name="Chung S.J."/>
            <person name="Nakamura S."/>
            <person name="Kuroiwa H."/>
            <person name="Tanaka K."/>
            <person name="Sato N."/>
            <person name="Kuroiwa T."/>
        </authorList>
    </citation>
    <scope>NUCLEOTIDE SEQUENCE [LARGE SCALE GENOMIC DNA]</scope>
    <source>
        <strain evidence="7 8">10D</strain>
    </source>
</reference>
<dbReference type="Pfam" id="PF00083">
    <property type="entry name" value="Sugar_tr"/>
    <property type="match status" value="1"/>
</dbReference>
<feature type="transmembrane region" description="Helical" evidence="5">
    <location>
        <begin position="479"/>
        <end position="501"/>
    </location>
</feature>
<reference evidence="7 8" key="1">
    <citation type="journal article" date="2004" name="Nature">
        <title>Genome sequence of the ultrasmall unicellular red alga Cyanidioschyzon merolae 10D.</title>
        <authorList>
            <person name="Matsuzaki M."/>
            <person name="Misumi O."/>
            <person name="Shin-i T."/>
            <person name="Maruyama S."/>
            <person name="Takahara M."/>
            <person name="Miyagishima S."/>
            <person name="Mori T."/>
            <person name="Nishida K."/>
            <person name="Yagisawa F."/>
            <person name="Nishida K."/>
            <person name="Yoshida Y."/>
            <person name="Nishimura Y."/>
            <person name="Nakao S."/>
            <person name="Kobayashi T."/>
            <person name="Momoyama Y."/>
            <person name="Higashiyama T."/>
            <person name="Minoda A."/>
            <person name="Sano M."/>
            <person name="Nomoto H."/>
            <person name="Oishi K."/>
            <person name="Hayashi H."/>
            <person name="Ohta F."/>
            <person name="Nishizaka S."/>
            <person name="Haga S."/>
            <person name="Miura S."/>
            <person name="Morishita T."/>
            <person name="Kabeya Y."/>
            <person name="Terasawa K."/>
            <person name="Suzuki Y."/>
            <person name="Ishii Y."/>
            <person name="Asakawa S."/>
            <person name="Takano H."/>
            <person name="Ohta N."/>
            <person name="Kuroiwa H."/>
            <person name="Tanaka K."/>
            <person name="Shimizu N."/>
            <person name="Sugano S."/>
            <person name="Sato N."/>
            <person name="Nozaki H."/>
            <person name="Ogasawara N."/>
            <person name="Kohara Y."/>
            <person name="Kuroiwa T."/>
        </authorList>
    </citation>
    <scope>NUCLEOTIDE SEQUENCE [LARGE SCALE GENOMIC DNA]</scope>
    <source>
        <strain evidence="7 8">10D</strain>
    </source>
</reference>
<feature type="transmembrane region" description="Helical" evidence="5">
    <location>
        <begin position="263"/>
        <end position="290"/>
    </location>
</feature>
<dbReference type="HOGENOM" id="CLU_001265_46_13_1"/>
<feature type="transmembrane region" description="Helical" evidence="5">
    <location>
        <begin position="155"/>
        <end position="178"/>
    </location>
</feature>
<feature type="transmembrane region" description="Helical" evidence="5">
    <location>
        <begin position="211"/>
        <end position="233"/>
    </location>
</feature>
<dbReference type="Proteomes" id="UP000007014">
    <property type="component" value="Chromosome 13"/>
</dbReference>
<evidence type="ECO:0000313" key="8">
    <source>
        <dbReference type="Proteomes" id="UP000007014"/>
    </source>
</evidence>
<keyword evidence="2 5" id="KW-0812">Transmembrane</keyword>
<dbReference type="RefSeq" id="XP_005537019.1">
    <property type="nucleotide sequence ID" value="XM_005536962.1"/>
</dbReference>
<gene>
    <name evidence="7" type="ORF">CYME_CMM113C</name>
</gene>
<comment type="subcellular location">
    <subcellularLocation>
        <location evidence="1">Membrane</location>
        <topology evidence="1">Multi-pass membrane protein</topology>
    </subcellularLocation>
</comment>
<keyword evidence="3 5" id="KW-1133">Transmembrane helix</keyword>
<proteinExistence type="predicted"/>
<dbReference type="eggNOG" id="KOG0252">
    <property type="taxonomic scope" value="Eukaryota"/>
</dbReference>
<dbReference type="InterPro" id="IPR020846">
    <property type="entry name" value="MFS_dom"/>
</dbReference>
<dbReference type="SUPFAM" id="SSF103473">
    <property type="entry name" value="MFS general substrate transporter"/>
    <property type="match status" value="1"/>
</dbReference>
<dbReference type="OMA" id="FKVARFQ"/>
<dbReference type="GO" id="GO:0016020">
    <property type="term" value="C:membrane"/>
    <property type="evidence" value="ECO:0007669"/>
    <property type="project" value="UniProtKB-SubCell"/>
</dbReference>
<dbReference type="Gene3D" id="1.20.1250.20">
    <property type="entry name" value="MFS general substrate transporter like domains"/>
    <property type="match status" value="1"/>
</dbReference>
<feature type="transmembrane region" description="Helical" evidence="5">
    <location>
        <begin position="375"/>
        <end position="394"/>
    </location>
</feature>
<feature type="transmembrane region" description="Helical" evidence="5">
    <location>
        <begin position="450"/>
        <end position="467"/>
    </location>
</feature>
<feature type="transmembrane region" description="Helical" evidence="5">
    <location>
        <begin position="63"/>
        <end position="85"/>
    </location>
</feature>
<protein>
    <submittedName>
        <fullName evidence="7">Similar to inorganic phosphate transporter</fullName>
    </submittedName>
</protein>
<evidence type="ECO:0000259" key="6">
    <source>
        <dbReference type="PROSITE" id="PS50850"/>
    </source>
</evidence>
<sequence length="649" mass="71594">MLPRAKAPKERATAVDDADAGLQFEASENSLQLSRTQSEVETPANGVDVPEVRQAPRARYWTVLMSMIRSMSAGAGMFIAAYFLITTGQLKTVWEAAYPTCWLGAVHGSVNCANQVRCPGLFPQCTSAPCQDNIPGFCTGPGGGYPSRDTCTRSILIANSCVVFGGIMLGMLGFGWVADALGRRIGSICTAAVMVTGALVMTFVYSVDISTIFIVLSSFFGLLGIGIGGEYPISASRAAEHKQKIEETSAHERHQIQRRLRGAAITLVFSMQGIGILFGSLLTLVAIAVAKQTAPNCRIQSNNEMGYSQRALSFVWRFVYGVGALWLFGLLIHRFYFVQEDEVFKRAAKRREARRRRVLTLRSSRSEYRQLLSYYWSRLIGTGFTWFLNDVILYGNRLYSGPIFNGINENADLLIQNAWIVLNNGVSLVGYYLAAAIIDQPWCGRRRLQLFGFAMIAVFFAILAGTYEHFRTSNRHALIALYILASFFSQVGPNVVTYVGAAELYPSEVRARAHGLSAFCGKLGALVSTLTFGYVDIRTIFILTAAAAVIGFLATFIFLPDATGLDLREHDWEWDLTLRNHAELYGGEAANLRHLSLCERWQGRGKRYTPHWRAQLRKEERSSDAAATKLATPPIAASTLIPSIAPDNR</sequence>
<feature type="transmembrane region" description="Helical" evidence="5">
    <location>
        <begin position="513"/>
        <end position="534"/>
    </location>
</feature>
<keyword evidence="4 5" id="KW-0472">Membrane</keyword>
<feature type="transmembrane region" description="Helical" evidence="5">
    <location>
        <begin position="414"/>
        <end position="438"/>
    </location>
</feature>
<dbReference type="InterPro" id="IPR036259">
    <property type="entry name" value="MFS_trans_sf"/>
</dbReference>
<evidence type="ECO:0000256" key="5">
    <source>
        <dbReference type="SAM" id="Phobius"/>
    </source>
</evidence>
<dbReference type="Gramene" id="CMM113CT">
    <property type="protein sequence ID" value="CMM113CT"/>
    <property type="gene ID" value="CMM113C"/>
</dbReference>